<sequence>MNLSDFRRTLLVATTFATSAPLLADDAGPGDYLAEGILVVGQRDGYATDDGSSGTKTPTPLIDVPQTVSTITEDQIDDQAITQLADALRYVPGVSLSTGEGHRDAIYIRGQSSTADFYLDGLRDDAQYYRPLYNVDRVEVLKGANALIFGRGGGGGVINRVSKVADPLHPALTLDGGIDSFGAFSIALDANQPLTNGVGARINAIYEDIDNSRDFMSGRFIGISPTVTAELSERTRVSAFYTYDDDERTTDRGVPSLSGAPLTGFDRTFFGDPDFNRSTNVAHIARLRLDHEFTDSLSANLTGQFADYDKFYANVTPSSTDGTTVTLGGYSSRTDRRNWIGQGNLVWTAQTGPVGHTVLAGFEAGDQETIADRGEVGFGGGLRTVTVPLARRLALPAVTDAEISRRTSSDLTFVSGYLQDQVAIGQHLQLIAGVRYDEFTLDTVNLLNGQALSRTDRKWSPRLGVVVKPMQTLSLYASYATSFLPQSGDQFTTLDANTANLEPEKFRNLELGAKWAIHRNLFATASVFQLDRTNTRAADPANPGLVVLTGEARVSGFEASIAGRLARNWQVTAGYTYLDGEIRSDTSAAPAGRRLQQLPRHQASAWTRYDVTSTFGVGLGAIYQGKQFASISNAVTLPDWVRFDAAAFWDVGPRLALQVNVENLFDADYFSSAHGDNNIAPGEPLSVRFGVRLKL</sequence>
<gene>
    <name evidence="15" type="ORF">GCM10011515_21110</name>
</gene>
<feature type="domain" description="TonB-dependent receptor-like beta-barrel" evidence="13">
    <location>
        <begin position="231"/>
        <end position="664"/>
    </location>
</feature>
<comment type="subcellular location">
    <subcellularLocation>
        <location evidence="1 10">Cell outer membrane</location>
        <topology evidence="1 10">Multi-pass membrane protein</topology>
    </subcellularLocation>
</comment>
<comment type="similarity">
    <text evidence="2 10 11">Belongs to the TonB-dependent receptor family.</text>
</comment>
<evidence type="ECO:0000313" key="16">
    <source>
        <dbReference type="Proteomes" id="UP000619041"/>
    </source>
</evidence>
<dbReference type="SUPFAM" id="SSF56935">
    <property type="entry name" value="Porins"/>
    <property type="match status" value="1"/>
</dbReference>
<dbReference type="NCBIfam" id="TIGR01783">
    <property type="entry name" value="TonB-siderophor"/>
    <property type="match status" value="1"/>
</dbReference>
<keyword evidence="12" id="KW-0732">Signal</keyword>
<keyword evidence="5 10" id="KW-0812">Transmembrane</keyword>
<evidence type="ECO:0000256" key="6">
    <source>
        <dbReference type="ARBA" id="ARBA00023077"/>
    </source>
</evidence>
<dbReference type="Gene3D" id="2.170.130.10">
    <property type="entry name" value="TonB-dependent receptor, plug domain"/>
    <property type="match status" value="1"/>
</dbReference>
<protein>
    <submittedName>
        <fullName evidence="15">Iron transport receptor protein</fullName>
    </submittedName>
</protein>
<dbReference type="InterPro" id="IPR012910">
    <property type="entry name" value="Plug_dom"/>
</dbReference>
<accession>A0ABQ1S8Y3</accession>
<dbReference type="InterPro" id="IPR036942">
    <property type="entry name" value="Beta-barrel_TonB_sf"/>
</dbReference>
<organism evidence="15 16">
    <name type="scientific">Tsuneonella deserti</name>
    <dbReference type="NCBI Taxonomy" id="2035528"/>
    <lineage>
        <taxon>Bacteria</taxon>
        <taxon>Pseudomonadati</taxon>
        <taxon>Pseudomonadota</taxon>
        <taxon>Alphaproteobacteria</taxon>
        <taxon>Sphingomonadales</taxon>
        <taxon>Erythrobacteraceae</taxon>
        <taxon>Tsuneonella</taxon>
    </lineage>
</organism>
<keyword evidence="16" id="KW-1185">Reference proteome</keyword>
<proteinExistence type="inferred from homology"/>
<dbReference type="InterPro" id="IPR010105">
    <property type="entry name" value="TonB_sidphr_rcpt"/>
</dbReference>
<dbReference type="Gene3D" id="2.40.170.20">
    <property type="entry name" value="TonB-dependent receptor, beta-barrel domain"/>
    <property type="match status" value="1"/>
</dbReference>
<evidence type="ECO:0000256" key="8">
    <source>
        <dbReference type="ARBA" id="ARBA00023170"/>
    </source>
</evidence>
<keyword evidence="8 15" id="KW-0675">Receptor</keyword>
<keyword evidence="7 10" id="KW-0472">Membrane</keyword>
<name>A0ABQ1S8Y3_9SPHN</name>
<feature type="domain" description="TonB-dependent receptor plug" evidence="14">
    <location>
        <begin position="61"/>
        <end position="157"/>
    </location>
</feature>
<evidence type="ECO:0000256" key="4">
    <source>
        <dbReference type="ARBA" id="ARBA00022452"/>
    </source>
</evidence>
<dbReference type="Proteomes" id="UP000619041">
    <property type="component" value="Unassembled WGS sequence"/>
</dbReference>
<evidence type="ECO:0000256" key="12">
    <source>
        <dbReference type="SAM" id="SignalP"/>
    </source>
</evidence>
<dbReference type="InterPro" id="IPR037066">
    <property type="entry name" value="Plug_dom_sf"/>
</dbReference>
<evidence type="ECO:0000256" key="5">
    <source>
        <dbReference type="ARBA" id="ARBA00022692"/>
    </source>
</evidence>
<evidence type="ECO:0000313" key="15">
    <source>
        <dbReference type="EMBL" id="GGE01098.1"/>
    </source>
</evidence>
<dbReference type="PROSITE" id="PS52016">
    <property type="entry name" value="TONB_DEPENDENT_REC_3"/>
    <property type="match status" value="1"/>
</dbReference>
<feature type="chain" id="PRO_5045637762" evidence="12">
    <location>
        <begin position="25"/>
        <end position="695"/>
    </location>
</feature>
<evidence type="ECO:0000256" key="2">
    <source>
        <dbReference type="ARBA" id="ARBA00009810"/>
    </source>
</evidence>
<evidence type="ECO:0000256" key="9">
    <source>
        <dbReference type="ARBA" id="ARBA00023237"/>
    </source>
</evidence>
<dbReference type="Pfam" id="PF07715">
    <property type="entry name" value="Plug"/>
    <property type="match status" value="1"/>
</dbReference>
<dbReference type="PANTHER" id="PTHR32552">
    <property type="entry name" value="FERRICHROME IRON RECEPTOR-RELATED"/>
    <property type="match status" value="1"/>
</dbReference>
<dbReference type="Pfam" id="PF00593">
    <property type="entry name" value="TonB_dep_Rec_b-barrel"/>
    <property type="match status" value="1"/>
</dbReference>
<dbReference type="InterPro" id="IPR000531">
    <property type="entry name" value="Beta-barrel_TonB"/>
</dbReference>
<feature type="signal peptide" evidence="12">
    <location>
        <begin position="1"/>
        <end position="24"/>
    </location>
</feature>
<evidence type="ECO:0000259" key="14">
    <source>
        <dbReference type="Pfam" id="PF07715"/>
    </source>
</evidence>
<keyword evidence="9 10" id="KW-0998">Cell outer membrane</keyword>
<evidence type="ECO:0000259" key="13">
    <source>
        <dbReference type="Pfam" id="PF00593"/>
    </source>
</evidence>
<dbReference type="InterPro" id="IPR039426">
    <property type="entry name" value="TonB-dep_rcpt-like"/>
</dbReference>
<keyword evidence="3 10" id="KW-0813">Transport</keyword>
<evidence type="ECO:0000256" key="11">
    <source>
        <dbReference type="RuleBase" id="RU003357"/>
    </source>
</evidence>
<dbReference type="EMBL" id="BMKL01000001">
    <property type="protein sequence ID" value="GGE01098.1"/>
    <property type="molecule type" value="Genomic_DNA"/>
</dbReference>
<dbReference type="CDD" id="cd01347">
    <property type="entry name" value="ligand_gated_channel"/>
    <property type="match status" value="1"/>
</dbReference>
<keyword evidence="6 11" id="KW-0798">TonB box</keyword>
<evidence type="ECO:0000256" key="10">
    <source>
        <dbReference type="PROSITE-ProRule" id="PRU01360"/>
    </source>
</evidence>
<evidence type="ECO:0000256" key="7">
    <source>
        <dbReference type="ARBA" id="ARBA00023136"/>
    </source>
</evidence>
<dbReference type="PANTHER" id="PTHR32552:SF83">
    <property type="entry name" value="BLR3904 PROTEIN"/>
    <property type="match status" value="1"/>
</dbReference>
<comment type="caution">
    <text evidence="15">The sequence shown here is derived from an EMBL/GenBank/DDBJ whole genome shotgun (WGS) entry which is preliminary data.</text>
</comment>
<evidence type="ECO:0000256" key="3">
    <source>
        <dbReference type="ARBA" id="ARBA00022448"/>
    </source>
</evidence>
<reference evidence="16" key="1">
    <citation type="journal article" date="2019" name="Int. J. Syst. Evol. Microbiol.">
        <title>The Global Catalogue of Microorganisms (GCM) 10K type strain sequencing project: providing services to taxonomists for standard genome sequencing and annotation.</title>
        <authorList>
            <consortium name="The Broad Institute Genomics Platform"/>
            <consortium name="The Broad Institute Genome Sequencing Center for Infectious Disease"/>
            <person name="Wu L."/>
            <person name="Ma J."/>
        </authorList>
    </citation>
    <scope>NUCLEOTIDE SEQUENCE [LARGE SCALE GENOMIC DNA]</scope>
    <source>
        <strain evidence="16">CGMCC 1.15959</strain>
    </source>
</reference>
<dbReference type="RefSeq" id="WP_188645101.1">
    <property type="nucleotide sequence ID" value="NZ_BMKL01000001.1"/>
</dbReference>
<evidence type="ECO:0000256" key="1">
    <source>
        <dbReference type="ARBA" id="ARBA00004571"/>
    </source>
</evidence>
<keyword evidence="4 10" id="KW-1134">Transmembrane beta strand</keyword>